<organism evidence="8 9">
    <name type="scientific">Lysobacter capsici AZ78</name>
    <dbReference type="NCBI Taxonomy" id="1444315"/>
    <lineage>
        <taxon>Bacteria</taxon>
        <taxon>Pseudomonadati</taxon>
        <taxon>Pseudomonadota</taxon>
        <taxon>Gammaproteobacteria</taxon>
        <taxon>Lysobacterales</taxon>
        <taxon>Lysobacteraceae</taxon>
        <taxon>Lysobacter</taxon>
    </lineage>
</organism>
<evidence type="ECO:0000313" key="8">
    <source>
        <dbReference type="EMBL" id="KWS03831.1"/>
    </source>
</evidence>
<dbReference type="Pfam" id="PF01694">
    <property type="entry name" value="Rhomboid"/>
    <property type="match status" value="1"/>
</dbReference>
<comment type="subcellular location">
    <subcellularLocation>
        <location evidence="1">Membrane</location>
        <topology evidence="1">Multi-pass membrane protein</topology>
    </subcellularLocation>
</comment>
<dbReference type="Proteomes" id="UP000023435">
    <property type="component" value="Unassembled WGS sequence"/>
</dbReference>
<keyword evidence="2 6" id="KW-0812">Transmembrane</keyword>
<dbReference type="PANTHER" id="PTHR43066">
    <property type="entry name" value="RHOMBOID-RELATED PROTEIN"/>
    <property type="match status" value="1"/>
</dbReference>
<evidence type="ECO:0000259" key="7">
    <source>
        <dbReference type="Pfam" id="PF01694"/>
    </source>
</evidence>
<dbReference type="OrthoDB" id="9814037at2"/>
<dbReference type="PANTHER" id="PTHR43066:SF11">
    <property type="entry name" value="PEPTIDASE S54 RHOMBOID DOMAIN-CONTAINING PROTEIN"/>
    <property type="match status" value="1"/>
</dbReference>
<reference evidence="8 9" key="1">
    <citation type="journal article" date="2014" name="Genome Announc.">
        <title>Draft Genome Sequence of Lysobacter capsici AZ78, a Bacterium Antagonistic to Plant-Pathogenic Oomycetes.</title>
        <authorList>
            <person name="Puopolo G."/>
            <person name="Sonego P."/>
            <person name="Engelen K."/>
            <person name="Pertot I."/>
        </authorList>
    </citation>
    <scope>NUCLEOTIDE SEQUENCE [LARGE SCALE GENOMIC DNA]</scope>
    <source>
        <strain evidence="8 9">AZ78</strain>
    </source>
</reference>
<keyword evidence="8" id="KW-0378">Hydrolase</keyword>
<keyword evidence="4 6" id="KW-0472">Membrane</keyword>
<dbReference type="RefSeq" id="WP_082723486.1">
    <property type="nucleotide sequence ID" value="NZ_JAJA02000001.1"/>
</dbReference>
<dbReference type="InterPro" id="IPR022764">
    <property type="entry name" value="Peptidase_S54_rhomboid_dom"/>
</dbReference>
<dbReference type="SUPFAM" id="SSF144091">
    <property type="entry name" value="Rhomboid-like"/>
    <property type="match status" value="1"/>
</dbReference>
<dbReference type="Gene3D" id="1.20.1540.10">
    <property type="entry name" value="Rhomboid-like"/>
    <property type="match status" value="1"/>
</dbReference>
<feature type="transmembrane region" description="Helical" evidence="6">
    <location>
        <begin position="158"/>
        <end position="179"/>
    </location>
</feature>
<dbReference type="GO" id="GO:0004252">
    <property type="term" value="F:serine-type endopeptidase activity"/>
    <property type="evidence" value="ECO:0007669"/>
    <property type="project" value="InterPro"/>
</dbReference>
<feature type="transmembrane region" description="Helical" evidence="6">
    <location>
        <begin position="185"/>
        <end position="204"/>
    </location>
</feature>
<evidence type="ECO:0000313" key="9">
    <source>
        <dbReference type="Proteomes" id="UP000023435"/>
    </source>
</evidence>
<dbReference type="InterPro" id="IPR035952">
    <property type="entry name" value="Rhomboid-like_sf"/>
</dbReference>
<dbReference type="GO" id="GO:0006508">
    <property type="term" value="P:proteolysis"/>
    <property type="evidence" value="ECO:0007669"/>
    <property type="project" value="UniProtKB-KW"/>
</dbReference>
<dbReference type="GO" id="GO:0016020">
    <property type="term" value="C:membrane"/>
    <property type="evidence" value="ECO:0007669"/>
    <property type="project" value="UniProtKB-SubCell"/>
</dbReference>
<keyword evidence="8" id="KW-0645">Protease</keyword>
<feature type="transmembrane region" description="Helical" evidence="6">
    <location>
        <begin position="12"/>
        <end position="29"/>
    </location>
</feature>
<comment type="caution">
    <text evidence="8">The sequence shown here is derived from an EMBL/GenBank/DDBJ whole genome shotgun (WGS) entry which is preliminary data.</text>
</comment>
<dbReference type="SMART" id="SM01160">
    <property type="entry name" value="DUF1751"/>
    <property type="match status" value="1"/>
</dbReference>
<feature type="transmembrane region" description="Helical" evidence="6">
    <location>
        <begin position="66"/>
        <end position="86"/>
    </location>
</feature>
<evidence type="ECO:0000256" key="3">
    <source>
        <dbReference type="ARBA" id="ARBA00022989"/>
    </source>
</evidence>
<feature type="compositionally biased region" description="Basic residues" evidence="5">
    <location>
        <begin position="232"/>
        <end position="242"/>
    </location>
</feature>
<evidence type="ECO:0000256" key="6">
    <source>
        <dbReference type="SAM" id="Phobius"/>
    </source>
</evidence>
<feature type="transmembrane region" description="Helical" evidence="6">
    <location>
        <begin position="98"/>
        <end position="120"/>
    </location>
</feature>
<protein>
    <submittedName>
        <fullName evidence="8">Serine protease</fullName>
    </submittedName>
</protein>
<evidence type="ECO:0000256" key="1">
    <source>
        <dbReference type="ARBA" id="ARBA00004141"/>
    </source>
</evidence>
<keyword evidence="9" id="KW-1185">Reference proteome</keyword>
<evidence type="ECO:0000256" key="5">
    <source>
        <dbReference type="SAM" id="MobiDB-lite"/>
    </source>
</evidence>
<keyword evidence="3 6" id="KW-1133">Transmembrane helix</keyword>
<feature type="region of interest" description="Disordered" evidence="5">
    <location>
        <begin position="211"/>
        <end position="242"/>
    </location>
</feature>
<evidence type="ECO:0000256" key="2">
    <source>
        <dbReference type="ARBA" id="ARBA00022692"/>
    </source>
</evidence>
<proteinExistence type="predicted"/>
<name>A0A125MML9_9GAMM</name>
<sequence length="242" mass="27202">MFSSIPSITRRLLIANVVVFVLQSLLGLSESTRAWPLWFELWPWVPSQFEVDGPGFMPWQLLTSGFMHGGIGHLVFNMLALVMFGASLEYHWGARRYAIYYFVCLIGSALLQLLFASIAIYEGQLYLTLGASGAIYGLLLAYGMLFPNRRVTLLPFPIVLKARTLVIIYALASVFYGVFTTGTGVAHFAHLGGMIVGWMVIRYWRKYPPKNGGGGNSDAARRDARMRELRERRKASKLRVVK</sequence>
<feature type="compositionally biased region" description="Basic and acidic residues" evidence="5">
    <location>
        <begin position="219"/>
        <end position="231"/>
    </location>
</feature>
<evidence type="ECO:0000256" key="4">
    <source>
        <dbReference type="ARBA" id="ARBA00023136"/>
    </source>
</evidence>
<feature type="domain" description="Peptidase S54 rhomboid" evidence="7">
    <location>
        <begin position="58"/>
        <end position="202"/>
    </location>
</feature>
<dbReference type="AlphaFoldDB" id="A0A125MML9"/>
<dbReference type="EMBL" id="JAJA02000001">
    <property type="protein sequence ID" value="KWS03831.1"/>
    <property type="molecule type" value="Genomic_DNA"/>
</dbReference>
<feature type="transmembrane region" description="Helical" evidence="6">
    <location>
        <begin position="126"/>
        <end position="146"/>
    </location>
</feature>
<gene>
    <name evidence="8" type="ORF">AZ78_1380</name>
</gene>
<accession>A0A125MML9</accession>